<evidence type="ECO:0000313" key="6">
    <source>
        <dbReference type="EMBL" id="SEC75320.1"/>
    </source>
</evidence>
<dbReference type="PIRSF" id="PIRSF038940">
    <property type="entry name" value="Low_specificity_LTA"/>
    <property type="match status" value="1"/>
</dbReference>
<name>A0A1H4V3D6_9NOCA</name>
<dbReference type="InterPro" id="IPR015424">
    <property type="entry name" value="PyrdxlP-dep_Trfase"/>
</dbReference>
<keyword evidence="7" id="KW-1185">Reference proteome</keyword>
<dbReference type="InterPro" id="IPR026273">
    <property type="entry name" value="Low_specificity_L-TA_bact"/>
</dbReference>
<organism evidence="6 7">
    <name type="scientific">Rhodococcus koreensis</name>
    <dbReference type="NCBI Taxonomy" id="99653"/>
    <lineage>
        <taxon>Bacteria</taxon>
        <taxon>Bacillati</taxon>
        <taxon>Actinomycetota</taxon>
        <taxon>Actinomycetes</taxon>
        <taxon>Mycobacteriales</taxon>
        <taxon>Nocardiaceae</taxon>
        <taxon>Rhodococcus</taxon>
    </lineage>
</organism>
<gene>
    <name evidence="6" type="ORF">SAMN04490239_5317</name>
</gene>
<dbReference type="EC" id="4.1.2.48" evidence="4"/>
<evidence type="ECO:0000256" key="2">
    <source>
        <dbReference type="ARBA" id="ARBA00006966"/>
    </source>
</evidence>
<dbReference type="OrthoDB" id="9774495at2"/>
<dbReference type="InterPro" id="IPR015422">
    <property type="entry name" value="PyrdxlP-dep_Trfase_small"/>
</dbReference>
<evidence type="ECO:0000256" key="3">
    <source>
        <dbReference type="ARBA" id="ARBA00022898"/>
    </source>
</evidence>
<comment type="catalytic activity">
    <reaction evidence="4">
        <text>L-threonine = acetaldehyde + glycine</text>
        <dbReference type="Rhea" id="RHEA:19625"/>
        <dbReference type="ChEBI" id="CHEBI:15343"/>
        <dbReference type="ChEBI" id="CHEBI:57305"/>
        <dbReference type="ChEBI" id="CHEBI:57926"/>
        <dbReference type="EC" id="4.1.2.48"/>
    </reaction>
</comment>
<dbReference type="RefSeq" id="WP_072943644.1">
    <property type="nucleotide sequence ID" value="NZ_CP070609.1"/>
</dbReference>
<evidence type="ECO:0000256" key="4">
    <source>
        <dbReference type="PIRNR" id="PIRNR038940"/>
    </source>
</evidence>
<dbReference type="EMBL" id="FNSV01000005">
    <property type="protein sequence ID" value="SEC75320.1"/>
    <property type="molecule type" value="Genomic_DNA"/>
</dbReference>
<comment type="function">
    <text evidence="4">Catalyzes the cleavage of L-allo-threonine and L-threonine to glycine and acetaldehyde.</text>
</comment>
<feature type="domain" description="Aromatic amino acid beta-eliminating lyase/threonine aldolase" evidence="5">
    <location>
        <begin position="12"/>
        <end position="287"/>
    </location>
</feature>
<dbReference type="Pfam" id="PF01212">
    <property type="entry name" value="Beta_elim_lyase"/>
    <property type="match status" value="1"/>
</dbReference>
<evidence type="ECO:0000259" key="5">
    <source>
        <dbReference type="Pfam" id="PF01212"/>
    </source>
</evidence>
<dbReference type="Gene3D" id="3.40.640.10">
    <property type="entry name" value="Type I PLP-dependent aspartate aminotransferase-like (Major domain)"/>
    <property type="match status" value="1"/>
</dbReference>
<dbReference type="PANTHER" id="PTHR48097">
    <property type="entry name" value="L-THREONINE ALDOLASE-RELATED"/>
    <property type="match status" value="1"/>
</dbReference>
<dbReference type="AlphaFoldDB" id="A0A1H4V3D6"/>
<sequence>MTSAATPLQGYLSDNAAGASPQILAAMTAAAEGLAAPYGNDELSQSVRTKFADVFDHHVDVFPVGTGSAANGLALSALTPPWGAVLSHPDAHINNDEAGAPEFFTNGARSILVDGPDSKIDADLFRAAVGRRRGDVHSVQPSVVSLTQATESGSAYSLDELAELSSIAHEAGLRVHMDGARFANALIAIGATPAEMSWKAGVDILSFGATKNGAMTADAVISFDGRLATELQYRHKRAGQLTSKMRFQTAQLGAYLDDDLWLNNARHANDMATRLRDGLAGLPGVKILSKSGANILFCHFPDHLSADLRAQGYAFYGDRWEPGVVRFVTSFAHHSSDIDTLVSSVTELTRGYRSVL</sequence>
<reference evidence="7" key="1">
    <citation type="submission" date="2016-10" db="EMBL/GenBank/DDBJ databases">
        <authorList>
            <person name="Varghese N."/>
            <person name="Submissions S."/>
        </authorList>
    </citation>
    <scope>NUCLEOTIDE SEQUENCE [LARGE SCALE GENOMIC DNA]</scope>
    <source>
        <strain evidence="7">DSM 44498</strain>
    </source>
</reference>
<keyword evidence="3 4" id="KW-0663">Pyridoxal phosphate</keyword>
<dbReference type="Proteomes" id="UP000183561">
    <property type="component" value="Unassembled WGS sequence"/>
</dbReference>
<evidence type="ECO:0000313" key="7">
    <source>
        <dbReference type="Proteomes" id="UP000183561"/>
    </source>
</evidence>
<dbReference type="Gene3D" id="3.90.1150.10">
    <property type="entry name" value="Aspartate Aminotransferase, domain 1"/>
    <property type="match status" value="1"/>
</dbReference>
<dbReference type="GO" id="GO:0008732">
    <property type="term" value="F:L-allo-threonine aldolase activity"/>
    <property type="evidence" value="ECO:0007669"/>
    <property type="project" value="RHEA"/>
</dbReference>
<comment type="catalytic activity">
    <reaction evidence="4">
        <text>L-allo-threonine = acetaldehyde + glycine</text>
        <dbReference type="Rhea" id="RHEA:26209"/>
        <dbReference type="ChEBI" id="CHEBI:15343"/>
        <dbReference type="ChEBI" id="CHEBI:57305"/>
        <dbReference type="ChEBI" id="CHEBI:58585"/>
        <dbReference type="EC" id="4.1.2.48"/>
    </reaction>
</comment>
<comment type="cofactor">
    <cofactor evidence="1 4">
        <name>pyridoxal 5'-phosphate</name>
        <dbReference type="ChEBI" id="CHEBI:597326"/>
    </cofactor>
</comment>
<accession>A0A1H4V3D6</accession>
<dbReference type="PANTHER" id="PTHR48097:SF5">
    <property type="entry name" value="LOW SPECIFICITY L-THREONINE ALDOLASE"/>
    <property type="match status" value="1"/>
</dbReference>
<proteinExistence type="inferred from homology"/>
<dbReference type="InterPro" id="IPR015421">
    <property type="entry name" value="PyrdxlP-dep_Trfase_major"/>
</dbReference>
<evidence type="ECO:0000256" key="1">
    <source>
        <dbReference type="ARBA" id="ARBA00001933"/>
    </source>
</evidence>
<keyword evidence="4" id="KW-0456">Lyase</keyword>
<dbReference type="SUPFAM" id="SSF53383">
    <property type="entry name" value="PLP-dependent transferases"/>
    <property type="match status" value="1"/>
</dbReference>
<comment type="similarity">
    <text evidence="2 4">Belongs to the threonine aldolase family.</text>
</comment>
<dbReference type="InterPro" id="IPR001597">
    <property type="entry name" value="ArAA_b-elim_lyase/Thr_aldolase"/>
</dbReference>
<dbReference type="GO" id="GO:0006567">
    <property type="term" value="P:L-threonine catabolic process"/>
    <property type="evidence" value="ECO:0007669"/>
    <property type="project" value="UniProtKB-UniRule"/>
</dbReference>
<protein>
    <recommendedName>
        <fullName evidence="4">L-threonine aldolase</fullName>
        <ecNumber evidence="4">4.1.2.48</ecNumber>
    </recommendedName>
</protein>